<sequence length="271" mass="28840">MRFRSWLSAVVLAVGVVAVSPSAPAASAQLDRAPSVTARPSTGLSASSVVRVTATGLPKRTEVSIVQCDKETYDYDGSRLGCAVVHTTTTSRLGRISAQVSASTRVYRSRPYGDDEPVYCRADICRFFVEWVVDDDWQSVATAPLEFTGDPATITATPHSGLVDGQLVEVTGTAKGSPSRHVTIIQTACYDIIQDSGCYGDTPLATVPLTEDDTFTASVNVQYWPNCAPDDFMTTCELHVVVYDAQGKPDGSFGSGWSGPHSAYLGFAPVA</sequence>
<proteinExistence type="inferred from homology"/>
<dbReference type="GO" id="GO:0042742">
    <property type="term" value="P:defense response to bacterium"/>
    <property type="evidence" value="ECO:0007669"/>
    <property type="project" value="UniProtKB-KW"/>
</dbReference>
<dbReference type="InterPro" id="IPR027273">
    <property type="entry name" value="Neocarzinostatin-like"/>
</dbReference>
<keyword evidence="5" id="KW-1015">Disulfide bond</keyword>
<protein>
    <submittedName>
        <fullName evidence="7">Neocarzinostatin family protein</fullName>
    </submittedName>
</protein>
<reference evidence="7 8" key="1">
    <citation type="submission" date="2016-06" db="EMBL/GenBank/DDBJ databases">
        <authorList>
            <person name="Kjaerup R.B."/>
            <person name="Dalgaard T.S."/>
            <person name="Juul-Madsen H.R."/>
        </authorList>
    </citation>
    <scope>NUCLEOTIDE SEQUENCE [LARGE SCALE GENOMIC DNA]</scope>
    <source>
        <strain evidence="7 8">DSM 45626</strain>
    </source>
</reference>
<dbReference type="RefSeq" id="WP_091284548.1">
    <property type="nucleotide sequence ID" value="NZ_FMCW01000030.1"/>
</dbReference>
<keyword evidence="6" id="KW-0732">Signal</keyword>
<gene>
    <name evidence="7" type="ORF">GA0070558_13089</name>
</gene>
<feature type="signal peptide" evidence="6">
    <location>
        <begin position="1"/>
        <end position="25"/>
    </location>
</feature>
<dbReference type="GO" id="GO:0003677">
    <property type="term" value="F:DNA binding"/>
    <property type="evidence" value="ECO:0007669"/>
    <property type="project" value="UniProtKB-KW"/>
</dbReference>
<accession>A0A1C4XX78</accession>
<dbReference type="Gene3D" id="2.60.40.230">
    <property type="entry name" value="Neocarzinostatin-like"/>
    <property type="match status" value="2"/>
</dbReference>
<dbReference type="Proteomes" id="UP000199375">
    <property type="component" value="Unassembled WGS sequence"/>
</dbReference>
<keyword evidence="3" id="KW-0044">Antibiotic</keyword>
<evidence type="ECO:0000256" key="4">
    <source>
        <dbReference type="ARBA" id="ARBA00023125"/>
    </source>
</evidence>
<dbReference type="SUPFAM" id="SSF49319">
    <property type="entry name" value="Actinoxanthin-like"/>
    <property type="match status" value="1"/>
</dbReference>
<evidence type="ECO:0000256" key="5">
    <source>
        <dbReference type="ARBA" id="ARBA00023157"/>
    </source>
</evidence>
<dbReference type="InterPro" id="IPR002186">
    <property type="entry name" value="Neocarzinostatin_fam"/>
</dbReference>
<evidence type="ECO:0000256" key="6">
    <source>
        <dbReference type="SAM" id="SignalP"/>
    </source>
</evidence>
<organism evidence="7 8">
    <name type="scientific">Micromonospora haikouensis</name>
    <dbReference type="NCBI Taxonomy" id="686309"/>
    <lineage>
        <taxon>Bacteria</taxon>
        <taxon>Bacillati</taxon>
        <taxon>Actinomycetota</taxon>
        <taxon>Actinomycetes</taxon>
        <taxon>Micromonosporales</taxon>
        <taxon>Micromonosporaceae</taxon>
        <taxon>Micromonospora</taxon>
    </lineage>
</organism>
<evidence type="ECO:0000313" key="7">
    <source>
        <dbReference type="EMBL" id="SCF12711.1"/>
    </source>
</evidence>
<comment type="similarity">
    <text evidence="1">Belongs to the neocarzinostatin family.</text>
</comment>
<evidence type="ECO:0000256" key="2">
    <source>
        <dbReference type="ARBA" id="ARBA00022529"/>
    </source>
</evidence>
<dbReference type="EMBL" id="FMCW01000030">
    <property type="protein sequence ID" value="SCF12711.1"/>
    <property type="molecule type" value="Genomic_DNA"/>
</dbReference>
<evidence type="ECO:0000256" key="3">
    <source>
        <dbReference type="ARBA" id="ARBA00023022"/>
    </source>
</evidence>
<dbReference type="Pfam" id="PF00960">
    <property type="entry name" value="Neocarzinostat"/>
    <property type="match status" value="1"/>
</dbReference>
<evidence type="ECO:0000256" key="1">
    <source>
        <dbReference type="ARBA" id="ARBA00010648"/>
    </source>
</evidence>
<keyword evidence="4" id="KW-0238">DNA-binding</keyword>
<dbReference type="AlphaFoldDB" id="A0A1C4XX78"/>
<feature type="chain" id="PRO_5008708541" evidence="6">
    <location>
        <begin position="26"/>
        <end position="271"/>
    </location>
</feature>
<name>A0A1C4XX78_9ACTN</name>
<keyword evidence="2" id="KW-0929">Antimicrobial</keyword>
<evidence type="ECO:0000313" key="8">
    <source>
        <dbReference type="Proteomes" id="UP000199375"/>
    </source>
</evidence>